<reference evidence="1" key="2">
    <citation type="journal article" date="2020" name="Nat. Commun.">
        <title>Large-scale genome sequencing of mycorrhizal fungi provides insights into the early evolution of symbiotic traits.</title>
        <authorList>
            <person name="Miyauchi S."/>
            <person name="Kiss E."/>
            <person name="Kuo A."/>
            <person name="Drula E."/>
            <person name="Kohler A."/>
            <person name="Sanchez-Garcia M."/>
            <person name="Morin E."/>
            <person name="Andreopoulos B."/>
            <person name="Barry K.W."/>
            <person name="Bonito G."/>
            <person name="Buee M."/>
            <person name="Carver A."/>
            <person name="Chen C."/>
            <person name="Cichocki N."/>
            <person name="Clum A."/>
            <person name="Culley D."/>
            <person name="Crous P.W."/>
            <person name="Fauchery L."/>
            <person name="Girlanda M."/>
            <person name="Hayes R.D."/>
            <person name="Keri Z."/>
            <person name="LaButti K."/>
            <person name="Lipzen A."/>
            <person name="Lombard V."/>
            <person name="Magnuson J."/>
            <person name="Maillard F."/>
            <person name="Murat C."/>
            <person name="Nolan M."/>
            <person name="Ohm R.A."/>
            <person name="Pangilinan J."/>
            <person name="Pereira M.F."/>
            <person name="Perotto S."/>
            <person name="Peter M."/>
            <person name="Pfister S."/>
            <person name="Riley R."/>
            <person name="Sitrit Y."/>
            <person name="Stielow J.B."/>
            <person name="Szollosi G."/>
            <person name="Zifcakova L."/>
            <person name="Stursova M."/>
            <person name="Spatafora J.W."/>
            <person name="Tedersoo L."/>
            <person name="Vaario L.M."/>
            <person name="Yamada A."/>
            <person name="Yan M."/>
            <person name="Wang P."/>
            <person name="Xu J."/>
            <person name="Bruns T."/>
            <person name="Baldrian P."/>
            <person name="Vilgalys R."/>
            <person name="Dunand C."/>
            <person name="Henrissat B."/>
            <person name="Grigoriev I.V."/>
            <person name="Hibbett D."/>
            <person name="Nagy L.G."/>
            <person name="Martin F.M."/>
        </authorList>
    </citation>
    <scope>NUCLEOTIDE SEQUENCE</scope>
    <source>
        <strain evidence="1">P2</strain>
    </source>
</reference>
<sequence>RIADAAKTFLDIAKESADWFPPLQSALYGVIALIKRYEQFEGVKDKIKDLKPQLDRFKQHITTTTIGGDPGETERRKELTKYAHQLVTTPTLFNGLRSALEEIERRSRELLEGTVIRFVNRGDDSGEVAKLVERLREAITRYQIPQQRAIYGQIPNLASSFDTILKLLEVTHFSKLVTTLADAWTEITGGEKQAGFRNG</sequence>
<organism evidence="1 2">
    <name type="scientific">Thelephora ganbajun</name>
    <name type="common">Ganba fungus</name>
    <dbReference type="NCBI Taxonomy" id="370292"/>
    <lineage>
        <taxon>Eukaryota</taxon>
        <taxon>Fungi</taxon>
        <taxon>Dikarya</taxon>
        <taxon>Basidiomycota</taxon>
        <taxon>Agaricomycotina</taxon>
        <taxon>Agaricomycetes</taxon>
        <taxon>Thelephorales</taxon>
        <taxon>Thelephoraceae</taxon>
        <taxon>Thelephora</taxon>
    </lineage>
</organism>
<keyword evidence="2" id="KW-1185">Reference proteome</keyword>
<evidence type="ECO:0000313" key="1">
    <source>
        <dbReference type="EMBL" id="KAF9649789.1"/>
    </source>
</evidence>
<accession>A0ACB6ZJM7</accession>
<feature type="non-terminal residue" evidence="1">
    <location>
        <position position="1"/>
    </location>
</feature>
<feature type="non-terminal residue" evidence="1">
    <location>
        <position position="199"/>
    </location>
</feature>
<proteinExistence type="predicted"/>
<protein>
    <submittedName>
        <fullName evidence="1">Uncharacterized protein</fullName>
    </submittedName>
</protein>
<comment type="caution">
    <text evidence="1">The sequence shown here is derived from an EMBL/GenBank/DDBJ whole genome shotgun (WGS) entry which is preliminary data.</text>
</comment>
<name>A0ACB6ZJM7_THEGA</name>
<reference evidence="1" key="1">
    <citation type="submission" date="2019-10" db="EMBL/GenBank/DDBJ databases">
        <authorList>
            <consortium name="DOE Joint Genome Institute"/>
            <person name="Kuo A."/>
            <person name="Miyauchi S."/>
            <person name="Kiss E."/>
            <person name="Drula E."/>
            <person name="Kohler A."/>
            <person name="Sanchez-Garcia M."/>
            <person name="Andreopoulos B."/>
            <person name="Barry K.W."/>
            <person name="Bonito G."/>
            <person name="Buee M."/>
            <person name="Carver A."/>
            <person name="Chen C."/>
            <person name="Cichocki N."/>
            <person name="Clum A."/>
            <person name="Culley D."/>
            <person name="Crous P.W."/>
            <person name="Fauchery L."/>
            <person name="Girlanda M."/>
            <person name="Hayes R."/>
            <person name="Keri Z."/>
            <person name="Labutti K."/>
            <person name="Lipzen A."/>
            <person name="Lombard V."/>
            <person name="Magnuson J."/>
            <person name="Maillard F."/>
            <person name="Morin E."/>
            <person name="Murat C."/>
            <person name="Nolan M."/>
            <person name="Ohm R."/>
            <person name="Pangilinan J."/>
            <person name="Pereira M."/>
            <person name="Perotto S."/>
            <person name="Peter M."/>
            <person name="Riley R."/>
            <person name="Sitrit Y."/>
            <person name="Stielow B."/>
            <person name="Szollosi G."/>
            <person name="Zifcakova L."/>
            <person name="Stursova M."/>
            <person name="Spatafora J.W."/>
            <person name="Tedersoo L."/>
            <person name="Vaario L.-M."/>
            <person name="Yamada A."/>
            <person name="Yan M."/>
            <person name="Wang P."/>
            <person name="Xu J."/>
            <person name="Bruns T."/>
            <person name="Baldrian P."/>
            <person name="Vilgalys R."/>
            <person name="Henrissat B."/>
            <person name="Grigoriev I.V."/>
            <person name="Hibbett D."/>
            <person name="Nagy L.G."/>
            <person name="Martin F.M."/>
        </authorList>
    </citation>
    <scope>NUCLEOTIDE SEQUENCE</scope>
    <source>
        <strain evidence="1">P2</strain>
    </source>
</reference>
<dbReference type="Proteomes" id="UP000886501">
    <property type="component" value="Unassembled WGS sequence"/>
</dbReference>
<evidence type="ECO:0000313" key="2">
    <source>
        <dbReference type="Proteomes" id="UP000886501"/>
    </source>
</evidence>
<dbReference type="EMBL" id="MU117993">
    <property type="protein sequence ID" value="KAF9649789.1"/>
    <property type="molecule type" value="Genomic_DNA"/>
</dbReference>
<gene>
    <name evidence="1" type="ORF">BDM02DRAFT_3142078</name>
</gene>